<evidence type="ECO:0000313" key="2">
    <source>
        <dbReference type="Proteomes" id="UP001055072"/>
    </source>
</evidence>
<organism evidence="1 2">
    <name type="scientific">Irpex rosettiformis</name>
    <dbReference type="NCBI Taxonomy" id="378272"/>
    <lineage>
        <taxon>Eukaryota</taxon>
        <taxon>Fungi</taxon>
        <taxon>Dikarya</taxon>
        <taxon>Basidiomycota</taxon>
        <taxon>Agaricomycotina</taxon>
        <taxon>Agaricomycetes</taxon>
        <taxon>Polyporales</taxon>
        <taxon>Irpicaceae</taxon>
        <taxon>Irpex</taxon>
    </lineage>
</organism>
<comment type="caution">
    <text evidence="1">The sequence shown here is derived from an EMBL/GenBank/DDBJ whole genome shotgun (WGS) entry which is preliminary data.</text>
</comment>
<protein>
    <submittedName>
        <fullName evidence="1">RNA dependent RNA polymerase-domain-containing protein</fullName>
    </submittedName>
</protein>
<dbReference type="Proteomes" id="UP001055072">
    <property type="component" value="Unassembled WGS sequence"/>
</dbReference>
<proteinExistence type="predicted"/>
<accession>A0ACB8UKT2</accession>
<dbReference type="EMBL" id="MU274900">
    <property type="protein sequence ID" value="KAI0095023.1"/>
    <property type="molecule type" value="Genomic_DNA"/>
</dbReference>
<keyword evidence="2" id="KW-1185">Reference proteome</keyword>
<name>A0ACB8UKT2_9APHY</name>
<sequence length="1068" mass="120525">MTEPDDVRVSESEPSTTRNKGKGKSAVVGPGSDDDALWAQFPGSQITDPIPTQQSFHFSNDGSHNTSMTSVSSSNSGKRKRGTELEPLPPLIEEITKAMLDPSEKREIPSIQSTSESLPEMVLEEPVAGPSRVSSPGGNIYIVAHDRRVQGLMDSFNISWGTQYEIARGISDGRWEWSEITVEKLKQLKGKSQDAASRVSSVLMDTSDSAQHGTHRDIWEELDREQEAIIENENRGLGLQGEWHGKTSWYGGRIQQIAKMELVQATNSYAVRLEKMQMIRSHRFARFLGSRRLLQMKHSGDRRDIALEQTFLMQRFVLCGRVFVPFSTKDGKVYLVETTENYERMGTDAQGDQYRLALEEFVEWHNPLALNRKQPVAKWATRFDLGLSTSVPVLKIAPENIIMMKDIYAKHLGPKIATEMNFTDGCGWINRAALVVIAENLGVAEVPTAVQGRIFGAKGVWMLHPHDHAVNTKPRIWIRASQQKIKLVKSESLELSELKDLHPAHLIFDLVAPSIVTVKTRLNRLTLVNLAHNGVPCDVFVNLMKENLSRELKPLTRWDGPHAMQLLSHHVDRSTGASSTRLQQFISGAQRALGQSRKREAGDTPDDDHGTLLGKALASGRPLSIPEEVLHLIRAGFKPMEELYLYEQLKMVVSWVVTETVKNFHTPIPDSADAFIVPDPFGVLKEGEIHFSSSRVLQESLHCLHPKTIVGDVLLYRNPARLPSDIRKVKAVDCEALRRYTDVIILPIAGFRSMASLLAGGDVDGDVAVCIWDRDIVNAFVNSPINSMPEDTVEKYFEPESAIELVSTVYDEVQSRPDRAQSIIQRRLLSGLTESKVGIYSKYHENAIYALGYDHPETLRIAYMFNILLDSRKTGHVVKPAAFQRDTREYCRDSPPCLVESDRELATDHNPNYIRRASHLPKFILEELIAAGKKVKDEYLQLYEAQRPPVRTQGLDEQVLAPYKRCGELAAFAEELQIVKTFVGRFCTRFRDIWSASPQKMTAALATVKKRQARQQEALRSLVTDAWQHHTHTVFPQSLRTPWRLGISCLSKLQRTKFPRFWKRWLPL</sequence>
<evidence type="ECO:0000313" key="1">
    <source>
        <dbReference type="EMBL" id="KAI0095023.1"/>
    </source>
</evidence>
<reference evidence="1" key="1">
    <citation type="journal article" date="2021" name="Environ. Microbiol.">
        <title>Gene family expansions and transcriptome signatures uncover fungal adaptations to wood decay.</title>
        <authorList>
            <person name="Hage H."/>
            <person name="Miyauchi S."/>
            <person name="Viragh M."/>
            <person name="Drula E."/>
            <person name="Min B."/>
            <person name="Chaduli D."/>
            <person name="Navarro D."/>
            <person name="Favel A."/>
            <person name="Norest M."/>
            <person name="Lesage-Meessen L."/>
            <person name="Balint B."/>
            <person name="Merenyi Z."/>
            <person name="de Eugenio L."/>
            <person name="Morin E."/>
            <person name="Martinez A.T."/>
            <person name="Baldrian P."/>
            <person name="Stursova M."/>
            <person name="Martinez M.J."/>
            <person name="Novotny C."/>
            <person name="Magnuson J.K."/>
            <person name="Spatafora J.W."/>
            <person name="Maurice S."/>
            <person name="Pangilinan J."/>
            <person name="Andreopoulos W."/>
            <person name="LaButti K."/>
            <person name="Hundley H."/>
            <person name="Na H."/>
            <person name="Kuo A."/>
            <person name="Barry K."/>
            <person name="Lipzen A."/>
            <person name="Henrissat B."/>
            <person name="Riley R."/>
            <person name="Ahrendt S."/>
            <person name="Nagy L.G."/>
            <person name="Grigoriev I.V."/>
            <person name="Martin F."/>
            <person name="Rosso M.N."/>
        </authorList>
    </citation>
    <scope>NUCLEOTIDE SEQUENCE</scope>
    <source>
        <strain evidence="1">CBS 384.51</strain>
    </source>
</reference>
<gene>
    <name evidence="1" type="ORF">BDY19DRAFT_915924</name>
</gene>